<evidence type="ECO:0000256" key="1">
    <source>
        <dbReference type="ARBA" id="ARBA00004196"/>
    </source>
</evidence>
<feature type="chain" id="PRO_5039587002" evidence="5">
    <location>
        <begin position="27"/>
        <end position="310"/>
    </location>
</feature>
<comment type="subcellular location">
    <subcellularLocation>
        <location evidence="1">Cell envelope</location>
    </subcellularLocation>
</comment>
<dbReference type="Proteomes" id="UP000293342">
    <property type="component" value="Unassembled WGS sequence"/>
</dbReference>
<keyword evidence="2" id="KW-0813">Transport</keyword>
<protein>
    <submittedName>
        <fullName evidence="6">ABC transporter substrate-binding protein</fullName>
    </submittedName>
</protein>
<dbReference type="GO" id="GO:0030313">
    <property type="term" value="C:cell envelope"/>
    <property type="evidence" value="ECO:0007669"/>
    <property type="project" value="UniProtKB-SubCell"/>
</dbReference>
<dbReference type="PANTHER" id="PTHR42953:SF1">
    <property type="entry name" value="METAL-BINDING PROTEIN HI_0362-RELATED"/>
    <property type="match status" value="1"/>
</dbReference>
<evidence type="ECO:0000256" key="5">
    <source>
        <dbReference type="SAM" id="SignalP"/>
    </source>
</evidence>
<dbReference type="GO" id="GO:0046872">
    <property type="term" value="F:metal ion binding"/>
    <property type="evidence" value="ECO:0007669"/>
    <property type="project" value="UniProtKB-KW"/>
</dbReference>
<evidence type="ECO:0000256" key="4">
    <source>
        <dbReference type="ARBA" id="ARBA00022729"/>
    </source>
</evidence>
<dbReference type="InterPro" id="IPR050492">
    <property type="entry name" value="Bact_metal-bind_prot9"/>
</dbReference>
<evidence type="ECO:0000313" key="7">
    <source>
        <dbReference type="Proteomes" id="UP000293342"/>
    </source>
</evidence>
<dbReference type="RefSeq" id="WP_131513298.1">
    <property type="nucleotide sequence ID" value="NZ_SJKD01000002.1"/>
</dbReference>
<sequence>MRLRSSVGVLAGAAAVLLLSACGSSGGDDNAAGAAGTSSPAAAIQVVASTNVYGDIVKQIAGDKAEVTSIISDPDQDPHSYEANTQTQLALSKAKVVIENGGGYDDFMDTMLKASKNTSAKVLNVVNISGKTAPAGGELNEHVWYDFPTVEKLATQLAGTLSEVDSANSSTYTANAATFADKVKQLEATEASIKTTSNSAGAAITEPVPLYMLTACGLVNKTPGEFSEAIEEGTDVPAAVLQETLGLFSSKQVKLLAYNEQTSGPETEKVLAAAKANGVAVVPVTETLPAGKDYLAWMTSNVDAIRSALS</sequence>
<keyword evidence="3" id="KW-0479">Metal-binding</keyword>
<dbReference type="OrthoDB" id="9810636at2"/>
<dbReference type="EMBL" id="SJKD01000002">
    <property type="protein sequence ID" value="TCC50643.1"/>
    <property type="molecule type" value="Genomic_DNA"/>
</dbReference>
<dbReference type="InterPro" id="IPR006127">
    <property type="entry name" value="ZnuA-like"/>
</dbReference>
<dbReference type="GO" id="GO:0030001">
    <property type="term" value="P:metal ion transport"/>
    <property type="evidence" value="ECO:0007669"/>
    <property type="project" value="InterPro"/>
</dbReference>
<accession>A0A4R0JTC2</accession>
<dbReference type="AlphaFoldDB" id="A0A4R0JTC2"/>
<name>A0A4R0JTC2_9ACTN</name>
<organism evidence="6 7">
    <name type="scientific">Kribbella capetownensis</name>
    <dbReference type="NCBI Taxonomy" id="1572659"/>
    <lineage>
        <taxon>Bacteria</taxon>
        <taxon>Bacillati</taxon>
        <taxon>Actinomycetota</taxon>
        <taxon>Actinomycetes</taxon>
        <taxon>Propionibacteriales</taxon>
        <taxon>Kribbellaceae</taxon>
        <taxon>Kribbella</taxon>
    </lineage>
</organism>
<gene>
    <name evidence="6" type="ORF">E0H75_10595</name>
</gene>
<reference evidence="6 7" key="1">
    <citation type="submission" date="2019-02" db="EMBL/GenBank/DDBJ databases">
        <title>Kribbella capetownensis sp. nov. and Kribbella speibonae sp. nov., isolated from soil.</title>
        <authorList>
            <person name="Curtis S.M."/>
            <person name="Norton I."/>
            <person name="Everest G.J."/>
            <person name="Meyers P.R."/>
        </authorList>
    </citation>
    <scope>NUCLEOTIDE SEQUENCE [LARGE SCALE GENOMIC DNA]</scope>
    <source>
        <strain evidence="6 7">YM53</strain>
    </source>
</reference>
<dbReference type="Pfam" id="PF01297">
    <property type="entry name" value="ZnuA"/>
    <property type="match status" value="1"/>
</dbReference>
<feature type="signal peptide" evidence="5">
    <location>
        <begin position="1"/>
        <end position="26"/>
    </location>
</feature>
<dbReference type="Gene3D" id="3.40.50.1980">
    <property type="entry name" value="Nitrogenase molybdenum iron protein domain"/>
    <property type="match status" value="2"/>
</dbReference>
<keyword evidence="4 5" id="KW-0732">Signal</keyword>
<dbReference type="SUPFAM" id="SSF53807">
    <property type="entry name" value="Helical backbone' metal receptor"/>
    <property type="match status" value="1"/>
</dbReference>
<evidence type="ECO:0000313" key="6">
    <source>
        <dbReference type="EMBL" id="TCC50643.1"/>
    </source>
</evidence>
<evidence type="ECO:0000256" key="3">
    <source>
        <dbReference type="ARBA" id="ARBA00022723"/>
    </source>
</evidence>
<keyword evidence="7" id="KW-1185">Reference proteome</keyword>
<dbReference type="PANTHER" id="PTHR42953">
    <property type="entry name" value="HIGH-AFFINITY ZINC UPTAKE SYSTEM PROTEIN ZNUA-RELATED"/>
    <property type="match status" value="1"/>
</dbReference>
<evidence type="ECO:0000256" key="2">
    <source>
        <dbReference type="ARBA" id="ARBA00022448"/>
    </source>
</evidence>
<dbReference type="PROSITE" id="PS51257">
    <property type="entry name" value="PROKAR_LIPOPROTEIN"/>
    <property type="match status" value="1"/>
</dbReference>
<comment type="caution">
    <text evidence="6">The sequence shown here is derived from an EMBL/GenBank/DDBJ whole genome shotgun (WGS) entry which is preliminary data.</text>
</comment>
<proteinExistence type="predicted"/>